<keyword evidence="3 4" id="KW-0443">Lipid metabolism</keyword>
<dbReference type="PANTHER" id="PTHR14226:SF78">
    <property type="entry name" value="SLR0060 PROTEIN"/>
    <property type="match status" value="1"/>
</dbReference>
<evidence type="ECO:0000256" key="3">
    <source>
        <dbReference type="ARBA" id="ARBA00023098"/>
    </source>
</evidence>
<dbReference type="GO" id="GO:0016042">
    <property type="term" value="P:lipid catabolic process"/>
    <property type="evidence" value="ECO:0007669"/>
    <property type="project" value="UniProtKB-UniRule"/>
</dbReference>
<name>A0A7Z0TX87_9GAMM</name>
<dbReference type="Pfam" id="PF01734">
    <property type="entry name" value="Patatin"/>
    <property type="match status" value="1"/>
</dbReference>
<reference evidence="6 7" key="1">
    <citation type="submission" date="2020-07" db="EMBL/GenBank/DDBJ databases">
        <title>isolation of Luteimonas sp. SJ-16.</title>
        <authorList>
            <person name="Huang X.-X."/>
            <person name="Xu L."/>
            <person name="Sun J.-Q."/>
        </authorList>
    </citation>
    <scope>NUCLEOTIDE SEQUENCE [LARGE SCALE GENOMIC DNA]</scope>
    <source>
        <strain evidence="6 7">SJ-16</strain>
    </source>
</reference>
<dbReference type="Proteomes" id="UP000589896">
    <property type="component" value="Unassembled WGS sequence"/>
</dbReference>
<evidence type="ECO:0000256" key="4">
    <source>
        <dbReference type="PROSITE-ProRule" id="PRU01161"/>
    </source>
</evidence>
<evidence type="ECO:0000313" key="6">
    <source>
        <dbReference type="EMBL" id="NYZ61565.1"/>
    </source>
</evidence>
<keyword evidence="7" id="KW-1185">Reference proteome</keyword>
<evidence type="ECO:0000256" key="2">
    <source>
        <dbReference type="ARBA" id="ARBA00022963"/>
    </source>
</evidence>
<dbReference type="EMBL" id="JACCJZ010000004">
    <property type="protein sequence ID" value="NYZ61565.1"/>
    <property type="molecule type" value="Genomic_DNA"/>
</dbReference>
<dbReference type="InterPro" id="IPR016035">
    <property type="entry name" value="Acyl_Trfase/lysoPLipase"/>
</dbReference>
<feature type="active site" description="Nucleophile" evidence="4">
    <location>
        <position position="48"/>
    </location>
</feature>
<dbReference type="InterPro" id="IPR050301">
    <property type="entry name" value="NTE"/>
</dbReference>
<evidence type="ECO:0000313" key="7">
    <source>
        <dbReference type="Proteomes" id="UP000589896"/>
    </source>
</evidence>
<dbReference type="Gene3D" id="3.40.1090.10">
    <property type="entry name" value="Cytosolic phospholipase A2 catalytic domain"/>
    <property type="match status" value="2"/>
</dbReference>
<gene>
    <name evidence="6" type="ORF">H0E82_02130</name>
</gene>
<dbReference type="PANTHER" id="PTHR14226">
    <property type="entry name" value="NEUROPATHY TARGET ESTERASE/SWISS CHEESE D.MELANOGASTER"/>
    <property type="match status" value="1"/>
</dbReference>
<sequence>MPAKPSTSAKIVDLALQGGGSHGALTWGVLDRLLSDPRIDIACISGASAGAMNAVAMAAGLQRGGRDGAREALARFWKAVADSARHSPLQRSLWDRLSGQWSLDRNPAFLFFEQLTRQFSPYELNPLDINPLRDLVAREVDFERVNHCEALKVYVTATNVRTGRARTFSQPELTVDAVMASACLPFMFQAVEIDGEAYWDGGYTANPALYPLVEDTATRDLVVVQINPLVRDAVPRTGREIVSRLNEISFNTSLIKDLRAIELLHRLIDAEGLESERYRALFVHIIHAEQGLDGLDPSSKLNAEWAYLQQLKERGWSWADAFLERHYEDIGTRSSFDLGAMFEDSFRPPGDDTGKTKREA</sequence>
<keyword evidence="2 4" id="KW-0442">Lipid degradation</keyword>
<feature type="active site" description="Proton acceptor" evidence="4">
    <location>
        <position position="200"/>
    </location>
</feature>
<feature type="short sequence motif" description="GXGXXG" evidence="4">
    <location>
        <begin position="18"/>
        <end position="23"/>
    </location>
</feature>
<evidence type="ECO:0000256" key="1">
    <source>
        <dbReference type="ARBA" id="ARBA00022801"/>
    </source>
</evidence>
<dbReference type="SUPFAM" id="SSF52151">
    <property type="entry name" value="FabD/lysophospholipase-like"/>
    <property type="match status" value="1"/>
</dbReference>
<keyword evidence="1 4" id="KW-0378">Hydrolase</keyword>
<feature type="short sequence motif" description="DGA/G" evidence="4">
    <location>
        <begin position="200"/>
        <end position="202"/>
    </location>
</feature>
<protein>
    <submittedName>
        <fullName evidence="6">Patatin-like phospholipase family protein</fullName>
    </submittedName>
</protein>
<evidence type="ECO:0000259" key="5">
    <source>
        <dbReference type="PROSITE" id="PS51635"/>
    </source>
</evidence>
<dbReference type="GO" id="GO:0016787">
    <property type="term" value="F:hydrolase activity"/>
    <property type="evidence" value="ECO:0007669"/>
    <property type="project" value="UniProtKB-UniRule"/>
</dbReference>
<comment type="caution">
    <text evidence="6">The sequence shown here is derived from an EMBL/GenBank/DDBJ whole genome shotgun (WGS) entry which is preliminary data.</text>
</comment>
<proteinExistence type="predicted"/>
<dbReference type="PROSITE" id="PS51635">
    <property type="entry name" value="PNPLA"/>
    <property type="match status" value="1"/>
</dbReference>
<accession>A0A7Z0TX87</accession>
<dbReference type="InterPro" id="IPR002641">
    <property type="entry name" value="PNPLA_dom"/>
</dbReference>
<dbReference type="AlphaFoldDB" id="A0A7Z0TX87"/>
<feature type="short sequence motif" description="GXSXG" evidence="4">
    <location>
        <begin position="46"/>
        <end position="50"/>
    </location>
</feature>
<organism evidence="6 7">
    <name type="scientific">Luteimonas deserti</name>
    <dbReference type="NCBI Taxonomy" id="2752306"/>
    <lineage>
        <taxon>Bacteria</taxon>
        <taxon>Pseudomonadati</taxon>
        <taxon>Pseudomonadota</taxon>
        <taxon>Gammaproteobacteria</taxon>
        <taxon>Lysobacterales</taxon>
        <taxon>Lysobacteraceae</taxon>
        <taxon>Luteimonas</taxon>
    </lineage>
</organism>
<dbReference type="RefSeq" id="WP_180543317.1">
    <property type="nucleotide sequence ID" value="NZ_JACCJZ010000004.1"/>
</dbReference>
<feature type="domain" description="PNPLA" evidence="5">
    <location>
        <begin position="14"/>
        <end position="213"/>
    </location>
</feature>